<dbReference type="SUPFAM" id="SSF81383">
    <property type="entry name" value="F-box domain"/>
    <property type="match status" value="1"/>
</dbReference>
<accession>A0A067SQS0</accession>
<dbReference type="AlphaFoldDB" id="A0A067SQS0"/>
<evidence type="ECO:0000313" key="2">
    <source>
        <dbReference type="Proteomes" id="UP000027222"/>
    </source>
</evidence>
<name>A0A067SQS0_GALM3</name>
<dbReference type="EMBL" id="KL142386">
    <property type="protein sequence ID" value="KDR73300.1"/>
    <property type="molecule type" value="Genomic_DNA"/>
</dbReference>
<dbReference type="Gene3D" id="1.20.1280.50">
    <property type="match status" value="1"/>
</dbReference>
<organism evidence="1 2">
    <name type="scientific">Galerina marginata (strain CBS 339.88)</name>
    <dbReference type="NCBI Taxonomy" id="685588"/>
    <lineage>
        <taxon>Eukaryota</taxon>
        <taxon>Fungi</taxon>
        <taxon>Dikarya</taxon>
        <taxon>Basidiomycota</taxon>
        <taxon>Agaricomycotina</taxon>
        <taxon>Agaricomycetes</taxon>
        <taxon>Agaricomycetidae</taxon>
        <taxon>Agaricales</taxon>
        <taxon>Agaricineae</taxon>
        <taxon>Strophariaceae</taxon>
        <taxon>Galerina</taxon>
    </lineage>
</organism>
<dbReference type="Proteomes" id="UP000027222">
    <property type="component" value="Unassembled WGS sequence"/>
</dbReference>
<keyword evidence="2" id="KW-1185">Reference proteome</keyword>
<dbReference type="OrthoDB" id="3353710at2759"/>
<sequence>MEKQSFKLDSDIAWNVFSINADMECETEDDFPAIHTLRHTSQVCSSWRDLIVSSPSLWARVINGDSLRAERWRKEVLNRTGCCSLSVRGETDQEGVISLLVENWPRIRHLTLNFVRSTPKKFKQDMDLWTLLVRPANVLESFQLSLRITVSDYWEPNGIFSPPDFTIFDNHAPLLKHFSAMGINSDIRADWALQLRHLALSTPIPVHELIEALSHLPFLETLEDRFSHAVVRGDPERSRCLPKIALPRLKNILISTKVDITPYMDFLAQVEPVYDRVLAFNSEPCQSRYIPDLQGIAAVSEILCIYSNQADLGASTKVTLRLFRSEFTIKALLPARREFRFSQECRSDFPADDTVNQLLSAFHPPTFHDVRILDLHVAAECGISLMDPNFINFIMSFPSLDILDTSPMTLDFLLGLPEGILKAVFPVMQEIQIYSPMDNEIASVRAFILSRSALGVPISILNVRKLGWRDLKNLGPLEECVGLTVTVISLNRKT</sequence>
<gene>
    <name evidence="1" type="ORF">GALMADRAFT_251907</name>
</gene>
<dbReference type="HOGENOM" id="CLU_030662_0_0_1"/>
<proteinExistence type="predicted"/>
<reference evidence="2" key="1">
    <citation type="journal article" date="2014" name="Proc. Natl. Acad. Sci. U.S.A.">
        <title>Extensive sampling of basidiomycete genomes demonstrates inadequacy of the white-rot/brown-rot paradigm for wood decay fungi.</title>
        <authorList>
            <person name="Riley R."/>
            <person name="Salamov A.A."/>
            <person name="Brown D.W."/>
            <person name="Nagy L.G."/>
            <person name="Floudas D."/>
            <person name="Held B.W."/>
            <person name="Levasseur A."/>
            <person name="Lombard V."/>
            <person name="Morin E."/>
            <person name="Otillar R."/>
            <person name="Lindquist E.A."/>
            <person name="Sun H."/>
            <person name="LaButti K.M."/>
            <person name="Schmutz J."/>
            <person name="Jabbour D."/>
            <person name="Luo H."/>
            <person name="Baker S.E."/>
            <person name="Pisabarro A.G."/>
            <person name="Walton J.D."/>
            <person name="Blanchette R.A."/>
            <person name="Henrissat B."/>
            <person name="Martin F."/>
            <person name="Cullen D."/>
            <person name="Hibbett D.S."/>
            <person name="Grigoriev I.V."/>
        </authorList>
    </citation>
    <scope>NUCLEOTIDE SEQUENCE [LARGE SCALE GENOMIC DNA]</scope>
    <source>
        <strain evidence="2">CBS 339.88</strain>
    </source>
</reference>
<protein>
    <recommendedName>
        <fullName evidence="3">F-box domain-containing protein</fullName>
    </recommendedName>
</protein>
<evidence type="ECO:0000313" key="1">
    <source>
        <dbReference type="EMBL" id="KDR73300.1"/>
    </source>
</evidence>
<dbReference type="InterPro" id="IPR036047">
    <property type="entry name" value="F-box-like_dom_sf"/>
</dbReference>
<evidence type="ECO:0008006" key="3">
    <source>
        <dbReference type="Google" id="ProtNLM"/>
    </source>
</evidence>